<dbReference type="AlphaFoldDB" id="A0AAU0F4K4"/>
<evidence type="ECO:0000313" key="2">
    <source>
        <dbReference type="Proteomes" id="UP001432059"/>
    </source>
</evidence>
<name>A0AAU0F4K4_9FLAO</name>
<organism evidence="1 2">
    <name type="scientific">Bergeyella porcorum</name>
    <dbReference type="NCBI Taxonomy" id="1735111"/>
    <lineage>
        <taxon>Bacteria</taxon>
        <taxon>Pseudomonadati</taxon>
        <taxon>Bacteroidota</taxon>
        <taxon>Flavobacteriia</taxon>
        <taxon>Flavobacteriales</taxon>
        <taxon>Weeksellaceae</taxon>
        <taxon>Bergeyella</taxon>
    </lineage>
</organism>
<protein>
    <submittedName>
        <fullName evidence="1">Uncharacterized protein</fullName>
    </submittedName>
</protein>
<sequence>MEKSVIERAKIYAKGTQRSLSEMVQNYLESLLNKEKEEELEPNLKAFFDKIPEPQKQLTEEEVELLKRENIDQKHIR</sequence>
<dbReference type="EMBL" id="CP136426">
    <property type="protein sequence ID" value="WOC50860.1"/>
    <property type="molecule type" value="Genomic_DNA"/>
</dbReference>
<gene>
    <name evidence="1" type="ORF">BPO_0213</name>
</gene>
<dbReference type="Pfam" id="PF19891">
    <property type="entry name" value="DUF6364"/>
    <property type="match status" value="1"/>
</dbReference>
<dbReference type="KEGG" id="bpor:BPO_0213"/>
<proteinExistence type="predicted"/>
<dbReference type="Proteomes" id="UP001432059">
    <property type="component" value="Chromosome"/>
</dbReference>
<dbReference type="InterPro" id="IPR045944">
    <property type="entry name" value="DUF6364"/>
</dbReference>
<reference evidence="1" key="1">
    <citation type="submission" date="2023-10" db="EMBL/GenBank/DDBJ databases">
        <title>Characterization and whole genome sequencing of a novel strain of Bergeyella porcorum QD2021 isolated from pig.</title>
        <authorList>
            <person name="Liu G."/>
            <person name="Chen C."/>
            <person name="Han X."/>
        </authorList>
    </citation>
    <scope>NUCLEOTIDE SEQUENCE</scope>
    <source>
        <strain evidence="1">QD2021</strain>
    </source>
</reference>
<keyword evidence="2" id="KW-1185">Reference proteome</keyword>
<evidence type="ECO:0000313" key="1">
    <source>
        <dbReference type="EMBL" id="WOC50860.1"/>
    </source>
</evidence>
<accession>A0AAU0F4K4</accession>